<dbReference type="AlphaFoldDB" id="A0A3A3GS41"/>
<feature type="compositionally biased region" description="Polar residues" evidence="1">
    <location>
        <begin position="191"/>
        <end position="210"/>
    </location>
</feature>
<dbReference type="RefSeq" id="WP_119791281.1">
    <property type="nucleotide sequence ID" value="NZ_QYZD01000002.1"/>
</dbReference>
<dbReference type="Proteomes" id="UP000266177">
    <property type="component" value="Unassembled WGS sequence"/>
</dbReference>
<feature type="compositionally biased region" description="Basic and acidic residues" evidence="1">
    <location>
        <begin position="235"/>
        <end position="283"/>
    </location>
</feature>
<gene>
    <name evidence="3" type="ORF">DQX05_04670</name>
</gene>
<feature type="region of interest" description="Disordered" evidence="1">
    <location>
        <begin position="162"/>
        <end position="319"/>
    </location>
</feature>
<comment type="caution">
    <text evidence="3">The sequence shown here is derived from an EMBL/GenBank/DDBJ whole genome shotgun (WGS) entry which is preliminary data.</text>
</comment>
<proteinExistence type="predicted"/>
<evidence type="ECO:0000256" key="2">
    <source>
        <dbReference type="SAM" id="Phobius"/>
    </source>
</evidence>
<protein>
    <submittedName>
        <fullName evidence="3">Transcriptional regulator</fullName>
    </submittedName>
</protein>
<reference evidence="3 4" key="1">
    <citation type="submission" date="2018-09" db="EMBL/GenBank/DDBJ databases">
        <title>Paenibacillus SK2017-BO5.</title>
        <authorList>
            <person name="Piskunova J.V."/>
            <person name="Dubiley S.A."/>
            <person name="Severinov K.V."/>
        </authorList>
    </citation>
    <scope>NUCLEOTIDE SEQUENCE [LARGE SCALE GENOMIC DNA]</scope>
    <source>
        <strain evidence="3 4">BO5</strain>
    </source>
</reference>
<name>A0A3A3GS41_PANTH</name>
<keyword evidence="2" id="KW-0472">Membrane</keyword>
<sequence length="432" mass="46459">MNCAEVMELKQRSLDGELKQSEESLLTEHIRRCPACAEMAERLENIHQELVQLPKVTPPYSLVDAILPSLQQIDKQQAAAAGASPSQASGSMERQGSDVTGPPKPEQKPQVVTAVQKWYSKRQWRATGAVVAAGLVFGLFMVMFKPPTATEQAGDFAELMQPAQESGAAPESSQSFRSNQPDGKPVPQEGSAGTDNKGSVSYEDQQQDAQPSGDAEQKSEDAQDTAPPKPAADGRAADRDQSKGENRDKDRKPVASPAEKQEKTGTQDKKAEEPAAGKEKTGTEPDEPQDSKVPPSIAVVPGYEAPENGSSADAGSMGLADKDLERHSLFAASKEATSPDGKWMVVWENGQLMLYSVNDTEQTKLQTLAFADRPEDLIWSSDSSRLEVKVRTADGQRQIQYDVSSNGLTEAAAEEADKKEPIVVPGTSKPAT</sequence>
<organism evidence="3 4">
    <name type="scientific">Paenibacillus thiaminolyticus</name>
    <name type="common">Bacillus thiaminolyticus</name>
    <dbReference type="NCBI Taxonomy" id="49283"/>
    <lineage>
        <taxon>Bacteria</taxon>
        <taxon>Bacillati</taxon>
        <taxon>Bacillota</taxon>
        <taxon>Bacilli</taxon>
        <taxon>Bacillales</taxon>
        <taxon>Paenibacillaceae</taxon>
        <taxon>Paenibacillus</taxon>
    </lineage>
</organism>
<dbReference type="OrthoDB" id="2381690at2"/>
<accession>A0A3A3GS41</accession>
<evidence type="ECO:0000313" key="3">
    <source>
        <dbReference type="EMBL" id="RJG26185.1"/>
    </source>
</evidence>
<feature type="region of interest" description="Disordered" evidence="1">
    <location>
        <begin position="410"/>
        <end position="432"/>
    </location>
</feature>
<keyword evidence="2" id="KW-1133">Transmembrane helix</keyword>
<dbReference type="EMBL" id="QYZD01000002">
    <property type="protein sequence ID" value="RJG26185.1"/>
    <property type="molecule type" value="Genomic_DNA"/>
</dbReference>
<feature type="region of interest" description="Disordered" evidence="1">
    <location>
        <begin position="77"/>
        <end position="111"/>
    </location>
</feature>
<keyword evidence="2" id="KW-0812">Transmembrane</keyword>
<feature type="transmembrane region" description="Helical" evidence="2">
    <location>
        <begin position="126"/>
        <end position="144"/>
    </location>
</feature>
<feature type="compositionally biased region" description="Polar residues" evidence="1">
    <location>
        <begin position="171"/>
        <end position="181"/>
    </location>
</feature>
<evidence type="ECO:0000313" key="4">
    <source>
        <dbReference type="Proteomes" id="UP000266177"/>
    </source>
</evidence>
<feature type="compositionally biased region" description="Low complexity" evidence="1">
    <location>
        <begin position="77"/>
        <end position="91"/>
    </location>
</feature>
<evidence type="ECO:0000256" key="1">
    <source>
        <dbReference type="SAM" id="MobiDB-lite"/>
    </source>
</evidence>